<evidence type="ECO:0000256" key="1">
    <source>
        <dbReference type="ARBA" id="ARBA00004173"/>
    </source>
</evidence>
<evidence type="ECO:0000259" key="8">
    <source>
        <dbReference type="Pfam" id="PF24883"/>
    </source>
</evidence>
<dbReference type="InParanoid" id="W3WZF6"/>
<dbReference type="Pfam" id="PF24883">
    <property type="entry name" value="NPHP3_N"/>
    <property type="match status" value="1"/>
</dbReference>
<dbReference type="InterPro" id="IPR056884">
    <property type="entry name" value="NPHP3-like_N"/>
</dbReference>
<dbReference type="GeneID" id="19275336"/>
<evidence type="ECO:0000256" key="3">
    <source>
        <dbReference type="ARBA" id="ARBA00004370"/>
    </source>
</evidence>
<evidence type="ECO:0000256" key="5">
    <source>
        <dbReference type="ARBA" id="ARBA00022824"/>
    </source>
</evidence>
<dbReference type="InterPro" id="IPR011009">
    <property type="entry name" value="Kinase-like_dom_sf"/>
</dbReference>
<dbReference type="InterPro" id="IPR027417">
    <property type="entry name" value="P-loop_NTPase"/>
</dbReference>
<dbReference type="Gene3D" id="3.40.50.300">
    <property type="entry name" value="P-loop containing nucleotide triphosphate hydrolases"/>
    <property type="match status" value="1"/>
</dbReference>
<keyword evidence="7" id="KW-0472">Membrane</keyword>
<dbReference type="PANTHER" id="PTHR48182">
    <property type="entry name" value="PROTEIN SERAC1"/>
    <property type="match status" value="1"/>
</dbReference>
<dbReference type="GO" id="GO:0005783">
    <property type="term" value="C:endoplasmic reticulum"/>
    <property type="evidence" value="ECO:0007669"/>
    <property type="project" value="UniProtKB-SubCell"/>
</dbReference>
<evidence type="ECO:0000256" key="4">
    <source>
        <dbReference type="ARBA" id="ARBA00022737"/>
    </source>
</evidence>
<keyword evidence="5" id="KW-0256">Endoplasmic reticulum</keyword>
<organism evidence="9 10">
    <name type="scientific">Pestalotiopsis fici (strain W106-1 / CGMCC3.15140)</name>
    <dbReference type="NCBI Taxonomy" id="1229662"/>
    <lineage>
        <taxon>Eukaryota</taxon>
        <taxon>Fungi</taxon>
        <taxon>Dikarya</taxon>
        <taxon>Ascomycota</taxon>
        <taxon>Pezizomycotina</taxon>
        <taxon>Sordariomycetes</taxon>
        <taxon>Xylariomycetidae</taxon>
        <taxon>Amphisphaeriales</taxon>
        <taxon>Sporocadaceae</taxon>
        <taxon>Pestalotiopsis</taxon>
    </lineage>
</organism>
<dbReference type="GO" id="GO:0005739">
    <property type="term" value="C:mitochondrion"/>
    <property type="evidence" value="ECO:0007669"/>
    <property type="project" value="UniProtKB-SubCell"/>
</dbReference>
<name>W3WZF6_PESFW</name>
<keyword evidence="4" id="KW-0677">Repeat</keyword>
<dbReference type="OrthoDB" id="7464126at2759"/>
<gene>
    <name evidence="9" type="ORF">PFICI_10323</name>
</gene>
<dbReference type="Proteomes" id="UP000030651">
    <property type="component" value="Unassembled WGS sequence"/>
</dbReference>
<proteinExistence type="predicted"/>
<evidence type="ECO:0000256" key="6">
    <source>
        <dbReference type="ARBA" id="ARBA00023128"/>
    </source>
</evidence>
<comment type="subcellular location">
    <subcellularLocation>
        <location evidence="2">Endoplasmic reticulum</location>
    </subcellularLocation>
    <subcellularLocation>
        <location evidence="3">Membrane</location>
    </subcellularLocation>
    <subcellularLocation>
        <location evidence="1">Mitochondrion</location>
    </subcellularLocation>
</comment>
<dbReference type="KEGG" id="pfy:PFICI_10323"/>
<dbReference type="RefSeq" id="XP_007837095.1">
    <property type="nucleotide sequence ID" value="XM_007838904.1"/>
</dbReference>
<dbReference type="EMBL" id="KI912115">
    <property type="protein sequence ID" value="ETS78261.1"/>
    <property type="molecule type" value="Genomic_DNA"/>
</dbReference>
<feature type="domain" description="Nephrocystin 3-like N-terminal" evidence="8">
    <location>
        <begin position="410"/>
        <end position="568"/>
    </location>
</feature>
<dbReference type="InterPro" id="IPR052374">
    <property type="entry name" value="SERAC1"/>
</dbReference>
<protein>
    <recommendedName>
        <fullName evidence="8">Nephrocystin 3-like N-terminal domain-containing protein</fullName>
    </recommendedName>
</protein>
<accession>W3WZF6</accession>
<dbReference type="InterPro" id="IPR029058">
    <property type="entry name" value="AB_hydrolase_fold"/>
</dbReference>
<dbReference type="eggNOG" id="KOG2029">
    <property type="taxonomic scope" value="Eukaryota"/>
</dbReference>
<dbReference type="Gene3D" id="3.40.50.1820">
    <property type="entry name" value="alpha/beta hydrolase"/>
    <property type="match status" value="1"/>
</dbReference>
<dbReference type="HOGENOM" id="CLU_244403_0_0_1"/>
<keyword evidence="6" id="KW-0496">Mitochondrion</keyword>
<reference evidence="10" key="1">
    <citation type="journal article" date="2015" name="BMC Genomics">
        <title>Genomic and transcriptomic analysis of the endophytic fungus Pestalotiopsis fici reveals its lifestyle and high potential for synthesis of natural products.</title>
        <authorList>
            <person name="Wang X."/>
            <person name="Zhang X."/>
            <person name="Liu L."/>
            <person name="Xiang M."/>
            <person name="Wang W."/>
            <person name="Sun X."/>
            <person name="Che Y."/>
            <person name="Guo L."/>
            <person name="Liu G."/>
            <person name="Guo L."/>
            <person name="Wang C."/>
            <person name="Yin W.B."/>
            <person name="Stadler M."/>
            <person name="Zhang X."/>
            <person name="Liu X."/>
        </authorList>
    </citation>
    <scope>NUCLEOTIDE SEQUENCE [LARGE SCALE GENOMIC DNA]</scope>
    <source>
        <strain evidence="10">W106-1 / CGMCC3.15140</strain>
    </source>
</reference>
<evidence type="ECO:0000256" key="2">
    <source>
        <dbReference type="ARBA" id="ARBA00004240"/>
    </source>
</evidence>
<dbReference type="SUPFAM" id="SSF52540">
    <property type="entry name" value="P-loop containing nucleoside triphosphate hydrolases"/>
    <property type="match status" value="1"/>
</dbReference>
<dbReference type="PANTHER" id="PTHR48182:SF2">
    <property type="entry name" value="PROTEIN SERAC1"/>
    <property type="match status" value="1"/>
</dbReference>
<dbReference type="SUPFAM" id="SSF56112">
    <property type="entry name" value="Protein kinase-like (PK-like)"/>
    <property type="match status" value="1"/>
</dbReference>
<dbReference type="GO" id="GO:0016020">
    <property type="term" value="C:membrane"/>
    <property type="evidence" value="ECO:0007669"/>
    <property type="project" value="UniProtKB-SubCell"/>
</dbReference>
<sequence>MDAPGRAEHERENGKVHVNATNISVVSSPIESEPVLDIIFVHGLQGHPFHTWAAKPQAPEPTKKTSRVRRLFRTSASSSATTDHDAQNGFFWPRDALPTYCPHARILTWGYDSNVTGVGNTVNRNSLYEHGQDLIFTLKRNLVSKRPIIFVTHSLGGIIIKDALSFSNGSNDPETKSVVQNTAAIVFLGTPHRGSQWAALGETARRIVAAVGMDTNHKILDSLGLQTSELNRVQTSFSNVWNTYGFRVKTFQEGLGFKPTSVFGMNKKIVDNISSALGDAREESETLQASHTEMCRFSDGNDQNAVKVLDELRIIYNWVLGIWKPQHIPNAPLGDLAHDTPPTQEPHPVSDEQIPLRRDKDYLLAASFDSFKFPGIVPNIAISTYKSSSLATIEKLWSSHLSPENNSEVPRRLLWIKGSLGSGKSTVMREAFLQRSARGHYTAAFFCDASAKEDLLRSASGMFRSLLYQLLPLCFSGDLRHDNLVNILETKFDRAKVARVEIEWELKELEQLLKTIIGQNLDRDIVLFIDALDQYSEEDRIFLIDCLEDLSSKDYQFNSKVQIWVSSRDQVLTVPEDCLSIQIESVNWEDINEYVDEKLKLYPKRNLDEFDKFKMQLKTKSSGNFLWVVLVADIIRRRIHRAQYNIKSLETQLGELPEQFYELYHTMLKEARGDHSIRLKFFQWAVLSEDLSLEHWQHILPLLDQPIPHSFQGCRNSKFWEEHCTNVGDHISHLSLGLFRASLPLDNNALSMNFEYEKSIDGAAGSMDSRSGNSRTVRPVHESVKTFFTQHNGFRALTEAGQPCSLSDGYTTILHTCLDFISLKDFDGLVKFRQLAYSTDQASSSSTNSLYEGYHGSPRSQSIASFSSAGSRSHSWDSAWSDTSSADEAVSLEANPQSQSLILRDNLLPTSNGEGEVTSLDEMINFRLEHLSSLELCDPSDSDVASSNTSIISENPEQSTTAQQVGTVFLTYVTSNFLGFCQALDLRGYTPEIIIDRLQNERFWNRWLCLNETDPSTLKLFQWTEIEQLHTWMAYLSTTTKASTYVIPARNCESLRNPGEWKSERISLRYCLDLGHRFIPHIAEDSGGQLNGSRPDRNHLTVNDPLARVQEQLIFELDKNPLTEKEFMPFQKLRHILTPNVIQEVLGSLRTIPVTSDDVAIIYRSFLRIFSILILVCEAAEIRIFLDKNIDDDCLPLTFETDYDTPHRDKTIISLKTGNRFPLTTGNLHWSRSNENSFLRLQYTFLVPFLARQTDGFYHYKIPSAEVELPIVKALPWRVSLGSQIYKVRFSSYSTDFSTSQNESEEWFLLYRAYARSWSRPAYDWKSFLSKVYTSQYLKRDKRYNSNILEVLCSVEQPIQGSDRPAYTIISPCPEGDLWSLFDCESRDNGYDLEWLGTQFCNMAKALAAVHIVSKLSNPLLPRLKYLRQDHLQHDNFLWFRRHGQSPGYLILSNLTDGSDISPLAPECQKQRWLPRRARKGNLGKAAHVWSLGAIWLDMITWYLKGRGGVLEFRERREKESNGFYHRRAEPIEDKQMMVSPAILSLIQDLKSVKGCPLYISSVLDIIEYGMLVVDRRQRVSAQELVDILDLSTSIYEL</sequence>
<keyword evidence="10" id="KW-1185">Reference proteome</keyword>
<dbReference type="SUPFAM" id="SSF53474">
    <property type="entry name" value="alpha/beta-Hydrolases"/>
    <property type="match status" value="1"/>
</dbReference>
<evidence type="ECO:0000313" key="10">
    <source>
        <dbReference type="Proteomes" id="UP000030651"/>
    </source>
</evidence>
<evidence type="ECO:0000256" key="7">
    <source>
        <dbReference type="ARBA" id="ARBA00023136"/>
    </source>
</evidence>
<evidence type="ECO:0000313" key="9">
    <source>
        <dbReference type="EMBL" id="ETS78261.1"/>
    </source>
</evidence>